<feature type="transmembrane region" description="Helical" evidence="3">
    <location>
        <begin position="40"/>
        <end position="62"/>
    </location>
</feature>
<protein>
    <recommendedName>
        <fullName evidence="6">TIGR02302 family protein</fullName>
    </recommendedName>
</protein>
<reference evidence="4" key="1">
    <citation type="journal article" date="2014" name="Int. J. Syst. Evol. Microbiol.">
        <title>Complete genome sequence of Corynebacterium casei LMG S-19264T (=DSM 44701T), isolated from a smear-ripened cheese.</title>
        <authorList>
            <consortium name="US DOE Joint Genome Institute (JGI-PGF)"/>
            <person name="Walter F."/>
            <person name="Albersmeier A."/>
            <person name="Kalinowski J."/>
            <person name="Ruckert C."/>
        </authorList>
    </citation>
    <scope>NUCLEOTIDE SEQUENCE</scope>
    <source>
        <strain evidence="4">CGMCC 1.12214</strain>
    </source>
</reference>
<feature type="transmembrane region" description="Helical" evidence="3">
    <location>
        <begin position="68"/>
        <end position="90"/>
    </location>
</feature>
<dbReference type="AlphaFoldDB" id="A0A917IB35"/>
<feature type="region of interest" description="Disordered" evidence="2">
    <location>
        <begin position="257"/>
        <end position="323"/>
    </location>
</feature>
<feature type="compositionally biased region" description="Basic and acidic residues" evidence="2">
    <location>
        <begin position="269"/>
        <end position="284"/>
    </location>
</feature>
<feature type="compositionally biased region" description="Low complexity" evidence="2">
    <location>
        <begin position="701"/>
        <end position="740"/>
    </location>
</feature>
<evidence type="ECO:0000313" key="4">
    <source>
        <dbReference type="EMBL" id="GGH31134.1"/>
    </source>
</evidence>
<dbReference type="NCBIfam" id="TIGR02302">
    <property type="entry name" value="aProt_lowcomp"/>
    <property type="match status" value="1"/>
</dbReference>
<proteinExistence type="predicted"/>
<comment type="caution">
    <text evidence="4">The sequence shown here is derived from an EMBL/GenBank/DDBJ whole genome shotgun (WGS) entry which is preliminary data.</text>
</comment>
<keyword evidence="5" id="KW-1185">Reference proteome</keyword>
<dbReference type="RefSeq" id="WP_188519790.1">
    <property type="nucleotide sequence ID" value="NZ_BMES01000003.1"/>
</dbReference>
<reference evidence="4" key="2">
    <citation type="submission" date="2020-09" db="EMBL/GenBank/DDBJ databases">
        <authorList>
            <person name="Sun Q."/>
            <person name="Zhou Y."/>
        </authorList>
    </citation>
    <scope>NUCLEOTIDE SEQUENCE</scope>
    <source>
        <strain evidence="4">CGMCC 1.12214</strain>
    </source>
</reference>
<feature type="compositionally biased region" description="Low complexity" evidence="2">
    <location>
        <begin position="828"/>
        <end position="844"/>
    </location>
</feature>
<evidence type="ECO:0000313" key="5">
    <source>
        <dbReference type="Proteomes" id="UP000603912"/>
    </source>
</evidence>
<evidence type="ECO:0000256" key="2">
    <source>
        <dbReference type="SAM" id="MobiDB-lite"/>
    </source>
</evidence>
<feature type="coiled-coil region" evidence="1">
    <location>
        <begin position="542"/>
        <end position="600"/>
    </location>
</feature>
<feature type="compositionally biased region" description="Low complexity" evidence="2">
    <location>
        <begin position="758"/>
        <end position="768"/>
    </location>
</feature>
<dbReference type="Proteomes" id="UP000603912">
    <property type="component" value="Unassembled WGS sequence"/>
</dbReference>
<feature type="compositionally biased region" description="Low complexity" evidence="2">
    <location>
        <begin position="293"/>
        <end position="311"/>
    </location>
</feature>
<dbReference type="InterPro" id="IPR012683">
    <property type="entry name" value="CHP02302_TM"/>
</dbReference>
<accession>A0A917IB35</accession>
<feature type="compositionally biased region" description="Gly residues" evidence="2">
    <location>
        <begin position="741"/>
        <end position="754"/>
    </location>
</feature>
<dbReference type="EMBL" id="BMES01000003">
    <property type="protein sequence ID" value="GGH31134.1"/>
    <property type="molecule type" value="Genomic_DNA"/>
</dbReference>
<gene>
    <name evidence="4" type="ORF">GCM10007036_42120</name>
</gene>
<sequence length="929" mass="101113">MSEDAPGQAPASNVDRARVASDRIGRLARRASLTLVWERTWPWLAGALTVAALFVTLSWLGLWLAVPIWARMAGVAVTALLLLGALAGAVRAPRPSWRESLSRLDRDSDLAHRPATALTDELAINTNDPGTRALWEAHRARVLDAAARIRVGAPAPRLAERDPWAIRFAGALALIAAFFFAGPEREARLLAAFDWSGETAPGQAFRLDGWIDPPPYTQFPPVLLELKTADGSAAAPRVRAPVGSAVVIRASQAKGLTVTPSGGLAPPKAPDEAGGKPAEAKASDGKPAAGKQTAGAKPTAATRTAAAAASAEPPLESRWTVSRDGSLTVTRGAATLATIAVSAIPDRAPTIELTAEPQPAERGGLTLAYEVKDDYGVVSAEARFGRLIRNGQPVDARRAPLVPAPQAALGLPGGDNREGEARTTVDLSDSPWAGARVEMTLVARDEIGQEGQSTTIQVTLPQRPFSKPLAKALVEQRRDLILDPASRRRVNEALYALMIAPQVFTPDTSVYLGLRAAATRLRGARADQDLVSVADMLWEMALKIEDGDLSDAEKALQQAQQNLKDALERGTTDQELKRLTQELKQALDRYLREYAEQMLKNRDPNQQQSRMDPNTRMVTPRDLQKMLDRMEEMARKGDTESAQRMLEQLKNMLNNLKTARPGQRQMDGGQQQMEQALDDLDKMTREQQELRDKTFREGQRQRQQGQRGQQQRPQQGQQQGQRGQKGQRGQQGQQGQQGEPGDPGDGQEMGQGEGGEQEGMQGLGQRQQALRERLRELQRQMRENGMNGEQGLSEAEDAMRQAEGALGQGEDGQAVDQQGRALEGLRRGAQGLAQQMQQGDGNQQAEGDPNGPGQPGNRRAQSSEPNDDPLGRPTPTTEAGDRSKFRQGGKRGTLEERAREVTEELRRRLGDPNRPQEELDYLQRLLPVN</sequence>
<organism evidence="4 5">
    <name type="scientific">Alsobacter metallidurans</name>
    <dbReference type="NCBI Taxonomy" id="340221"/>
    <lineage>
        <taxon>Bacteria</taxon>
        <taxon>Pseudomonadati</taxon>
        <taxon>Pseudomonadota</taxon>
        <taxon>Alphaproteobacteria</taxon>
        <taxon>Hyphomicrobiales</taxon>
        <taxon>Alsobacteraceae</taxon>
        <taxon>Alsobacter</taxon>
    </lineage>
</organism>
<feature type="compositionally biased region" description="Basic and acidic residues" evidence="2">
    <location>
        <begin position="769"/>
        <end position="782"/>
    </location>
</feature>
<keyword evidence="3" id="KW-1133">Transmembrane helix</keyword>
<feature type="region of interest" description="Disordered" evidence="2">
    <location>
        <begin position="691"/>
        <end position="929"/>
    </location>
</feature>
<feature type="transmembrane region" description="Helical" evidence="3">
    <location>
        <begin position="164"/>
        <end position="182"/>
    </location>
</feature>
<keyword evidence="3" id="KW-0812">Transmembrane</keyword>
<evidence type="ECO:0000256" key="1">
    <source>
        <dbReference type="SAM" id="Coils"/>
    </source>
</evidence>
<name>A0A917IB35_9HYPH</name>
<keyword evidence="3" id="KW-0472">Membrane</keyword>
<evidence type="ECO:0000256" key="3">
    <source>
        <dbReference type="SAM" id="Phobius"/>
    </source>
</evidence>
<evidence type="ECO:0008006" key="6">
    <source>
        <dbReference type="Google" id="ProtNLM"/>
    </source>
</evidence>
<feature type="compositionally biased region" description="Basic and acidic residues" evidence="2">
    <location>
        <begin position="892"/>
        <end position="917"/>
    </location>
</feature>
<feature type="compositionally biased region" description="Basic and acidic residues" evidence="2">
    <location>
        <begin position="691"/>
        <end position="700"/>
    </location>
</feature>
<keyword evidence="1" id="KW-0175">Coiled coil</keyword>
<dbReference type="Pfam" id="PF13779">
    <property type="entry name" value="DUF4175"/>
    <property type="match status" value="1"/>
</dbReference>